<keyword evidence="4" id="KW-0472">Membrane</keyword>
<dbReference type="KEGG" id="bfo:118428488"/>
<feature type="domain" description="Receptor ligand binding region" evidence="5">
    <location>
        <begin position="2"/>
        <end position="77"/>
    </location>
</feature>
<evidence type="ECO:0000256" key="3">
    <source>
        <dbReference type="ARBA" id="ARBA00022989"/>
    </source>
</evidence>
<reference evidence="7" key="2">
    <citation type="submission" date="2025-08" db="UniProtKB">
        <authorList>
            <consortium name="RefSeq"/>
        </authorList>
    </citation>
    <scope>IDENTIFICATION</scope>
    <source>
        <strain evidence="7">S238N-H82</strain>
        <tissue evidence="7">Testes</tissue>
    </source>
</reference>
<evidence type="ECO:0000259" key="5">
    <source>
        <dbReference type="Pfam" id="PF01094"/>
    </source>
</evidence>
<gene>
    <name evidence="7" type="primary">LOC118428488</name>
</gene>
<dbReference type="Pfam" id="PF01094">
    <property type="entry name" value="ANF_receptor"/>
    <property type="match status" value="1"/>
</dbReference>
<dbReference type="Gene3D" id="3.40.50.2300">
    <property type="match status" value="1"/>
</dbReference>
<dbReference type="RefSeq" id="XP_035694465.1">
    <property type="nucleotide sequence ID" value="XM_035838572.1"/>
</dbReference>
<reference evidence="6" key="1">
    <citation type="journal article" date="2020" name="Nat. Ecol. Evol.">
        <title>Deeply conserved synteny resolves early events in vertebrate evolution.</title>
        <authorList>
            <person name="Simakov O."/>
            <person name="Marletaz F."/>
            <person name="Yue J.X."/>
            <person name="O'Connell B."/>
            <person name="Jenkins J."/>
            <person name="Brandt A."/>
            <person name="Calef R."/>
            <person name="Tung C.H."/>
            <person name="Huang T.K."/>
            <person name="Schmutz J."/>
            <person name="Satoh N."/>
            <person name="Yu J.K."/>
            <person name="Putnam N.H."/>
            <person name="Green R.E."/>
            <person name="Rokhsar D.S."/>
        </authorList>
    </citation>
    <scope>NUCLEOTIDE SEQUENCE [LARGE SCALE GENOMIC DNA]</scope>
    <source>
        <strain evidence="6">S238N-H82</strain>
    </source>
</reference>
<comment type="subcellular location">
    <subcellularLocation>
        <location evidence="1">Membrane</location>
    </subcellularLocation>
</comment>
<dbReference type="InterPro" id="IPR001828">
    <property type="entry name" value="ANF_lig-bd_rcpt"/>
</dbReference>
<evidence type="ECO:0000313" key="7">
    <source>
        <dbReference type="RefSeq" id="XP_035694465.1"/>
    </source>
</evidence>
<accession>A0A9J7M8D1</accession>
<dbReference type="InterPro" id="IPR028082">
    <property type="entry name" value="Peripla_BP_I"/>
</dbReference>
<evidence type="ECO:0000256" key="1">
    <source>
        <dbReference type="ARBA" id="ARBA00004370"/>
    </source>
</evidence>
<keyword evidence="2" id="KW-0812">Transmembrane</keyword>
<proteinExistence type="predicted"/>
<sequence length="131" mass="14481">MKGWLIRSVQGFTPTKNAEDLDISQQLGAIKSSGARIIILNCVVEYGKVILKQAHDHGMVGAGWQWLVTVGITGSILFPGFENMPDYYEGLIGMYIVDDAGELHDEFQRRWIAADPVQYPGVGNDTLVDNQ</sequence>
<evidence type="ECO:0000313" key="6">
    <source>
        <dbReference type="Proteomes" id="UP000001554"/>
    </source>
</evidence>
<protein>
    <submittedName>
        <fullName evidence="7">Uncharacterized protein LOC118428488</fullName>
    </submittedName>
</protein>
<dbReference type="OMA" id="IGMYIVD"/>
<dbReference type="SUPFAM" id="SSF53822">
    <property type="entry name" value="Periplasmic binding protein-like I"/>
    <property type="match status" value="1"/>
</dbReference>
<evidence type="ECO:0000256" key="4">
    <source>
        <dbReference type="ARBA" id="ARBA00023136"/>
    </source>
</evidence>
<dbReference type="AlphaFoldDB" id="A0A9J7M8D1"/>
<keyword evidence="6" id="KW-1185">Reference proteome</keyword>
<evidence type="ECO:0000256" key="2">
    <source>
        <dbReference type="ARBA" id="ARBA00022692"/>
    </source>
</evidence>
<dbReference type="Proteomes" id="UP000001554">
    <property type="component" value="Chromosome 13"/>
</dbReference>
<name>A0A9J7M8D1_BRAFL</name>
<keyword evidence="3" id="KW-1133">Transmembrane helix</keyword>
<dbReference type="GO" id="GO:0016020">
    <property type="term" value="C:membrane"/>
    <property type="evidence" value="ECO:0007669"/>
    <property type="project" value="UniProtKB-SubCell"/>
</dbReference>
<dbReference type="GeneID" id="118428488"/>
<organism evidence="6 7">
    <name type="scientific">Branchiostoma floridae</name>
    <name type="common">Florida lancelet</name>
    <name type="synonym">Amphioxus</name>
    <dbReference type="NCBI Taxonomy" id="7739"/>
    <lineage>
        <taxon>Eukaryota</taxon>
        <taxon>Metazoa</taxon>
        <taxon>Chordata</taxon>
        <taxon>Cephalochordata</taxon>
        <taxon>Leptocardii</taxon>
        <taxon>Amphioxiformes</taxon>
        <taxon>Branchiostomatidae</taxon>
        <taxon>Branchiostoma</taxon>
    </lineage>
</organism>